<name>A0A699YXI7_HAELA</name>
<proteinExistence type="predicted"/>
<sequence>MSEEGAAFCTQLLHASLSTGPSTLDAALVERLKSDDALSSMLAALGQAYPELMGPLLHERDAYLAWSLKDSGGDTLRFSDLVDNMNKREVKEARRSAALTRLAVELVLGTAAFAAWQFYVSAGAP</sequence>
<evidence type="ECO:0000313" key="3">
    <source>
        <dbReference type="Proteomes" id="UP000485058"/>
    </source>
</evidence>
<protein>
    <submittedName>
        <fullName evidence="2">TraB domain-containing isoform X1</fullName>
    </submittedName>
</protein>
<accession>A0A699YXI7</accession>
<evidence type="ECO:0000256" key="1">
    <source>
        <dbReference type="SAM" id="Phobius"/>
    </source>
</evidence>
<evidence type="ECO:0000313" key="2">
    <source>
        <dbReference type="EMBL" id="GFH14311.1"/>
    </source>
</evidence>
<keyword evidence="3" id="KW-1185">Reference proteome</keyword>
<keyword evidence="1" id="KW-0812">Transmembrane</keyword>
<keyword evidence="1" id="KW-0472">Membrane</keyword>
<keyword evidence="1" id="KW-1133">Transmembrane helix</keyword>
<reference evidence="2 3" key="1">
    <citation type="submission" date="2020-02" db="EMBL/GenBank/DDBJ databases">
        <title>Draft genome sequence of Haematococcus lacustris strain NIES-144.</title>
        <authorList>
            <person name="Morimoto D."/>
            <person name="Nakagawa S."/>
            <person name="Yoshida T."/>
            <person name="Sawayama S."/>
        </authorList>
    </citation>
    <scope>NUCLEOTIDE SEQUENCE [LARGE SCALE GENOMIC DNA]</scope>
    <source>
        <strain evidence="2 3">NIES-144</strain>
    </source>
</reference>
<dbReference type="Proteomes" id="UP000485058">
    <property type="component" value="Unassembled WGS sequence"/>
</dbReference>
<comment type="caution">
    <text evidence="2">The sequence shown here is derived from an EMBL/GenBank/DDBJ whole genome shotgun (WGS) entry which is preliminary data.</text>
</comment>
<dbReference type="AlphaFoldDB" id="A0A699YXI7"/>
<feature type="transmembrane region" description="Helical" evidence="1">
    <location>
        <begin position="98"/>
        <end position="119"/>
    </location>
</feature>
<gene>
    <name evidence="2" type="ORF">HaLaN_10342</name>
</gene>
<organism evidence="2 3">
    <name type="scientific">Haematococcus lacustris</name>
    <name type="common">Green alga</name>
    <name type="synonym">Haematococcus pluvialis</name>
    <dbReference type="NCBI Taxonomy" id="44745"/>
    <lineage>
        <taxon>Eukaryota</taxon>
        <taxon>Viridiplantae</taxon>
        <taxon>Chlorophyta</taxon>
        <taxon>core chlorophytes</taxon>
        <taxon>Chlorophyceae</taxon>
        <taxon>CS clade</taxon>
        <taxon>Chlamydomonadales</taxon>
        <taxon>Haematococcaceae</taxon>
        <taxon>Haematococcus</taxon>
    </lineage>
</organism>
<dbReference type="EMBL" id="BLLF01000711">
    <property type="protein sequence ID" value="GFH14311.1"/>
    <property type="molecule type" value="Genomic_DNA"/>
</dbReference>